<comment type="subunit">
    <text evidence="6">Homotetramer. Forms an RuvA(8)-RuvB(12)-Holliday junction (HJ) complex. HJ DNA is sandwiched between 2 RuvA tetramers; dsDNA enters through RuvA and exits via RuvB. An RuvB hexamer assembles on each DNA strand where it exits the tetramer. Each RuvB hexamer is contacted by two RuvA subunits (via domain III) on 2 adjacent RuvB subunits; this complex drives branch migration. In the full resolvosome a probable DNA-RuvA(4)-RuvB(12)-RuvC(2) complex forms which resolves the HJ.</text>
</comment>
<dbReference type="InterPro" id="IPR036267">
    <property type="entry name" value="RuvA_C_sf"/>
</dbReference>
<dbReference type="HAMAP" id="MF_00031">
    <property type="entry name" value="DNA_HJ_migration_RuvA"/>
    <property type="match status" value="1"/>
</dbReference>
<keyword evidence="8" id="KW-0547">Nucleotide-binding</keyword>
<keyword evidence="5 6" id="KW-0234">DNA repair</keyword>
<dbReference type="SUPFAM" id="SSF46929">
    <property type="entry name" value="DNA helicase RuvA subunit, C-terminal domain"/>
    <property type="match status" value="1"/>
</dbReference>
<dbReference type="InterPro" id="IPR010994">
    <property type="entry name" value="RuvA_2-like"/>
</dbReference>
<dbReference type="GO" id="GO:0006310">
    <property type="term" value="P:DNA recombination"/>
    <property type="evidence" value="ECO:0007669"/>
    <property type="project" value="UniProtKB-UniRule"/>
</dbReference>
<dbReference type="GO" id="GO:0005737">
    <property type="term" value="C:cytoplasm"/>
    <property type="evidence" value="ECO:0007669"/>
    <property type="project" value="UniProtKB-SubCell"/>
</dbReference>
<evidence type="ECO:0000256" key="4">
    <source>
        <dbReference type="ARBA" id="ARBA00023172"/>
    </source>
</evidence>
<dbReference type="CDD" id="cd14332">
    <property type="entry name" value="UBA_RuvA_C"/>
    <property type="match status" value="1"/>
</dbReference>
<evidence type="ECO:0000256" key="6">
    <source>
        <dbReference type="HAMAP-Rule" id="MF_00031"/>
    </source>
</evidence>
<evidence type="ECO:0000256" key="5">
    <source>
        <dbReference type="ARBA" id="ARBA00023204"/>
    </source>
</evidence>
<feature type="domain" description="Helix-hairpin-helix DNA-binding motif class 1" evidence="7">
    <location>
        <begin position="109"/>
        <end position="128"/>
    </location>
</feature>
<dbReference type="Gene3D" id="1.10.8.10">
    <property type="entry name" value="DNA helicase RuvA subunit, C-terminal domain"/>
    <property type="match status" value="1"/>
</dbReference>
<protein>
    <recommendedName>
        <fullName evidence="6">Holliday junction branch migration complex subunit RuvA</fullName>
    </recommendedName>
</protein>
<feature type="domain" description="Helix-hairpin-helix DNA-binding motif class 1" evidence="7">
    <location>
        <begin position="74"/>
        <end position="93"/>
    </location>
</feature>
<dbReference type="InterPro" id="IPR012340">
    <property type="entry name" value="NA-bd_OB-fold"/>
</dbReference>
<dbReference type="Gene3D" id="2.40.50.140">
    <property type="entry name" value="Nucleic acid-binding proteins"/>
    <property type="match status" value="1"/>
</dbReference>
<dbReference type="SUPFAM" id="SSF47781">
    <property type="entry name" value="RuvA domain 2-like"/>
    <property type="match status" value="1"/>
</dbReference>
<dbReference type="SMART" id="SM00278">
    <property type="entry name" value="HhH1"/>
    <property type="match status" value="2"/>
</dbReference>
<evidence type="ECO:0000256" key="3">
    <source>
        <dbReference type="ARBA" id="ARBA00023125"/>
    </source>
</evidence>
<comment type="caution">
    <text evidence="8">The sequence shown here is derived from an EMBL/GenBank/DDBJ whole genome shotgun (WGS) entry which is preliminary data.</text>
</comment>
<comment type="function">
    <text evidence="6">The RuvA-RuvB-RuvC complex processes Holliday junction (HJ) DNA during genetic recombination and DNA repair, while the RuvA-RuvB complex plays an important role in the rescue of blocked DNA replication forks via replication fork reversal (RFR). RuvA specifically binds to HJ cruciform DNA, conferring on it an open structure. The RuvB hexamer acts as an ATP-dependent pump, pulling dsDNA into and through the RuvAB complex. HJ branch migration allows RuvC to scan DNA until it finds its consensus sequence, where it cleaves and resolves the cruciform DNA.</text>
</comment>
<dbReference type="InterPro" id="IPR003583">
    <property type="entry name" value="Hlx-hairpin-Hlx_DNA-bd_motif"/>
</dbReference>
<reference evidence="8 9" key="1">
    <citation type="journal article" date="2016" name="Nat. Commun.">
        <title>Thousands of microbial genomes shed light on interconnected biogeochemical processes in an aquifer system.</title>
        <authorList>
            <person name="Anantharaman K."/>
            <person name="Brown C.T."/>
            <person name="Hug L.A."/>
            <person name="Sharon I."/>
            <person name="Castelle C.J."/>
            <person name="Probst A.J."/>
            <person name="Thomas B.C."/>
            <person name="Singh A."/>
            <person name="Wilkins M.J."/>
            <person name="Karaoz U."/>
            <person name="Brodie E.L."/>
            <person name="Williams K.H."/>
            <person name="Hubbard S.S."/>
            <person name="Banfield J.F."/>
        </authorList>
    </citation>
    <scope>NUCLEOTIDE SEQUENCE [LARGE SCALE GENOMIC DNA]</scope>
</reference>
<comment type="similarity">
    <text evidence="6">Belongs to the RuvA family.</text>
</comment>
<dbReference type="InterPro" id="IPR000085">
    <property type="entry name" value="RuvA"/>
</dbReference>
<dbReference type="Gene3D" id="1.10.150.20">
    <property type="entry name" value="5' to 3' exonuclease, C-terminal subdomain"/>
    <property type="match status" value="1"/>
</dbReference>
<keyword evidence="2 6" id="KW-0227">DNA damage</keyword>
<comment type="subcellular location">
    <subcellularLocation>
        <location evidence="6">Cytoplasm</location>
    </subcellularLocation>
</comment>
<evidence type="ECO:0000256" key="2">
    <source>
        <dbReference type="ARBA" id="ARBA00022763"/>
    </source>
</evidence>
<dbReference type="GO" id="GO:0005524">
    <property type="term" value="F:ATP binding"/>
    <property type="evidence" value="ECO:0007669"/>
    <property type="project" value="InterPro"/>
</dbReference>
<dbReference type="Pfam" id="PF14520">
    <property type="entry name" value="HHH_5"/>
    <property type="match status" value="1"/>
</dbReference>
<accession>A0A1G2SLK8</accession>
<dbReference type="EMBL" id="MHUZ01000012">
    <property type="protein sequence ID" value="OHA85950.1"/>
    <property type="molecule type" value="Genomic_DNA"/>
</dbReference>
<dbReference type="InterPro" id="IPR013849">
    <property type="entry name" value="DNA_helicase_Holl-junc_RuvA_I"/>
</dbReference>
<gene>
    <name evidence="6" type="primary">ruvA</name>
    <name evidence="8" type="ORF">A2591_00065</name>
</gene>
<keyword evidence="3 6" id="KW-0238">DNA-binding</keyword>
<name>A0A1G2SLK8_9BACT</name>
<dbReference type="NCBIfam" id="TIGR00084">
    <property type="entry name" value="ruvA"/>
    <property type="match status" value="1"/>
</dbReference>
<dbReference type="GO" id="GO:0006281">
    <property type="term" value="P:DNA repair"/>
    <property type="evidence" value="ECO:0007669"/>
    <property type="project" value="UniProtKB-UniRule"/>
</dbReference>
<keyword evidence="4 6" id="KW-0233">DNA recombination</keyword>
<dbReference type="SUPFAM" id="SSF50249">
    <property type="entry name" value="Nucleic acid-binding proteins"/>
    <property type="match status" value="1"/>
</dbReference>
<keyword evidence="1 6" id="KW-0963">Cytoplasm</keyword>
<dbReference type="Proteomes" id="UP000178168">
    <property type="component" value="Unassembled WGS sequence"/>
</dbReference>
<dbReference type="AlphaFoldDB" id="A0A1G2SLK8"/>
<dbReference type="GO" id="GO:0009379">
    <property type="term" value="C:Holliday junction helicase complex"/>
    <property type="evidence" value="ECO:0007669"/>
    <property type="project" value="InterPro"/>
</dbReference>
<evidence type="ECO:0000313" key="9">
    <source>
        <dbReference type="Proteomes" id="UP000178168"/>
    </source>
</evidence>
<evidence type="ECO:0000259" key="7">
    <source>
        <dbReference type="SMART" id="SM00278"/>
    </source>
</evidence>
<keyword evidence="8" id="KW-0347">Helicase</keyword>
<keyword evidence="8" id="KW-0378">Hydrolase</keyword>
<sequence>MIGKISGAVSFKGDRFVIIDTGGVGYKVFITLECLRTLPREDEGSLSLWIHTVVREDALDLYGFANRSELDLFERLISISGVGPKSALSIIGMAPVETLRKAIASGDTTYLTKVSGIGRKTAEKIVLELKETLGYRPGAEGDLTTKQELDAIEALEALGYSAREARDTLAQVHPEIKDTNARLKEALKMLGGRS</sequence>
<dbReference type="Pfam" id="PF01330">
    <property type="entry name" value="RuvA_N"/>
    <property type="match status" value="1"/>
</dbReference>
<evidence type="ECO:0000256" key="1">
    <source>
        <dbReference type="ARBA" id="ARBA00022490"/>
    </source>
</evidence>
<dbReference type="InterPro" id="IPR011114">
    <property type="entry name" value="RuvA_C"/>
</dbReference>
<dbReference type="STRING" id="1802730.A2591_00065"/>
<comment type="domain">
    <text evidence="6">Has three domains with a flexible linker between the domains II and III and assumes an 'L' shape. Domain III is highly mobile and contacts RuvB.</text>
</comment>
<dbReference type="GO" id="GO:0009378">
    <property type="term" value="F:four-way junction helicase activity"/>
    <property type="evidence" value="ECO:0007669"/>
    <property type="project" value="InterPro"/>
</dbReference>
<proteinExistence type="inferred from homology"/>
<organism evidence="8 9">
    <name type="scientific">Candidatus Yonathbacteria bacterium RIFOXYD1_FULL_52_36</name>
    <dbReference type="NCBI Taxonomy" id="1802730"/>
    <lineage>
        <taxon>Bacteria</taxon>
        <taxon>Candidatus Yonathiibacteriota</taxon>
    </lineage>
</organism>
<keyword evidence="8" id="KW-0067">ATP-binding</keyword>
<dbReference type="GO" id="GO:0000400">
    <property type="term" value="F:four-way junction DNA binding"/>
    <property type="evidence" value="ECO:0007669"/>
    <property type="project" value="UniProtKB-UniRule"/>
</dbReference>
<evidence type="ECO:0000313" key="8">
    <source>
        <dbReference type="EMBL" id="OHA85950.1"/>
    </source>
</evidence>
<feature type="region of interest" description="Domain III" evidence="6">
    <location>
        <begin position="150"/>
        <end position="194"/>
    </location>
</feature>
<comment type="caution">
    <text evidence="6">Lacks conserved residue(s) required for the propagation of feature annotation.</text>
</comment>
<dbReference type="GO" id="GO:0048476">
    <property type="term" value="C:Holliday junction resolvase complex"/>
    <property type="evidence" value="ECO:0007669"/>
    <property type="project" value="UniProtKB-UniRule"/>
</dbReference>
<dbReference type="Pfam" id="PF07499">
    <property type="entry name" value="RuvA_C"/>
    <property type="match status" value="1"/>
</dbReference>